<organism evidence="2 3">
    <name type="scientific">Falsiporphyromonas endometrii</name>
    <dbReference type="NCBI Taxonomy" id="1387297"/>
    <lineage>
        <taxon>Bacteria</taxon>
        <taxon>Pseudomonadati</taxon>
        <taxon>Bacteroidota</taxon>
        <taxon>Bacteroidia</taxon>
        <taxon>Bacteroidales</taxon>
        <taxon>Porphyromonadaceae</taxon>
        <taxon>Falsiporphyromonas</taxon>
    </lineage>
</organism>
<dbReference type="PROSITE" id="PS51257">
    <property type="entry name" value="PROKAR_LIPOPROTEIN"/>
    <property type="match status" value="1"/>
</dbReference>
<accession>A0ABV9K8N1</accession>
<keyword evidence="3" id="KW-1185">Reference proteome</keyword>
<evidence type="ECO:0000313" key="3">
    <source>
        <dbReference type="Proteomes" id="UP001596020"/>
    </source>
</evidence>
<protein>
    <submittedName>
        <fullName evidence="2">Uncharacterized protein</fullName>
    </submittedName>
</protein>
<dbReference type="EMBL" id="JBHSGO010000190">
    <property type="protein sequence ID" value="MFC4666303.1"/>
    <property type="molecule type" value="Genomic_DNA"/>
</dbReference>
<sequence>MKKTVLLIPFFLLTMLIASCTSSKQQVINILNETSEKIEKAETLDEIYKISQESDQKLEKIGDYEKYKDDPEVKKAIKELAMTATKKAIELAGKSSANILNSAIDITNNALGEESDSTNDNEEE</sequence>
<proteinExistence type="predicted"/>
<gene>
    <name evidence="2" type="ORF">ACFO3G_06800</name>
</gene>
<dbReference type="Proteomes" id="UP001596020">
    <property type="component" value="Unassembled WGS sequence"/>
</dbReference>
<feature type="signal peptide" evidence="1">
    <location>
        <begin position="1"/>
        <end position="20"/>
    </location>
</feature>
<reference evidence="3" key="1">
    <citation type="journal article" date="2019" name="Int. J. Syst. Evol. Microbiol.">
        <title>The Global Catalogue of Microorganisms (GCM) 10K type strain sequencing project: providing services to taxonomists for standard genome sequencing and annotation.</title>
        <authorList>
            <consortium name="The Broad Institute Genomics Platform"/>
            <consortium name="The Broad Institute Genome Sequencing Center for Infectious Disease"/>
            <person name="Wu L."/>
            <person name="Ma J."/>
        </authorList>
    </citation>
    <scope>NUCLEOTIDE SEQUENCE [LARGE SCALE GENOMIC DNA]</scope>
    <source>
        <strain evidence="3">CGMCC 4.7357</strain>
    </source>
</reference>
<feature type="chain" id="PRO_5047303694" evidence="1">
    <location>
        <begin position="21"/>
        <end position="124"/>
    </location>
</feature>
<evidence type="ECO:0000256" key="1">
    <source>
        <dbReference type="SAM" id="SignalP"/>
    </source>
</evidence>
<dbReference type="RefSeq" id="WP_380079239.1">
    <property type="nucleotide sequence ID" value="NZ_JBHSGO010000190.1"/>
</dbReference>
<evidence type="ECO:0000313" key="2">
    <source>
        <dbReference type="EMBL" id="MFC4666303.1"/>
    </source>
</evidence>
<name>A0ABV9K8N1_9PORP</name>
<comment type="caution">
    <text evidence="2">The sequence shown here is derived from an EMBL/GenBank/DDBJ whole genome shotgun (WGS) entry which is preliminary data.</text>
</comment>
<keyword evidence="1" id="KW-0732">Signal</keyword>